<dbReference type="PANTHER" id="PTHR43575">
    <property type="entry name" value="PROTEIN ABCI7, CHLOROPLASTIC"/>
    <property type="match status" value="1"/>
</dbReference>
<keyword evidence="3" id="KW-1185">Reference proteome</keyword>
<dbReference type="InterPro" id="IPR055346">
    <property type="entry name" value="Fe-S_cluster_assembly_SufBD"/>
</dbReference>
<evidence type="ECO:0000313" key="3">
    <source>
        <dbReference type="Proteomes" id="UP000315914"/>
    </source>
</evidence>
<dbReference type="EMBL" id="VITW01000009">
    <property type="protein sequence ID" value="TWB69449.1"/>
    <property type="molecule type" value="Genomic_DNA"/>
</dbReference>
<name>A0A560JG01_9BRAD</name>
<feature type="domain" description="SUF system FeS cluster assembly SufBD core" evidence="1">
    <location>
        <begin position="3"/>
        <end position="61"/>
    </location>
</feature>
<dbReference type="STRING" id="1399419.A5906_01930"/>
<dbReference type="GO" id="GO:0016226">
    <property type="term" value="P:iron-sulfur cluster assembly"/>
    <property type="evidence" value="ECO:0007669"/>
    <property type="project" value="InterPro"/>
</dbReference>
<evidence type="ECO:0000259" key="1">
    <source>
        <dbReference type="Pfam" id="PF01458"/>
    </source>
</evidence>
<accession>A0A560JG01</accession>
<gene>
    <name evidence="2" type="ORF">FBZ95_10945</name>
</gene>
<evidence type="ECO:0000313" key="2">
    <source>
        <dbReference type="EMBL" id="TWB69449.1"/>
    </source>
</evidence>
<dbReference type="InterPro" id="IPR037284">
    <property type="entry name" value="SUF_FeS_clus_asmbl_SufBD_sf"/>
</dbReference>
<sequence length="90" mass="9886">MRALLLSGAKADNKPELQILADDVNCGHAANSEALDECPLFYLRVRGLPEQNVQAQLFQAFLGEAIVEIAGAGLREFVTAQVACWLEMRR</sequence>
<comment type="caution">
    <text evidence="2">The sequence shown here is derived from an EMBL/GenBank/DDBJ whole genome shotgun (WGS) entry which is preliminary data.</text>
</comment>
<dbReference type="SUPFAM" id="SSF101960">
    <property type="entry name" value="Stabilizer of iron transporter SufD"/>
    <property type="match status" value="1"/>
</dbReference>
<dbReference type="AlphaFoldDB" id="A0A560JG01"/>
<dbReference type="Proteomes" id="UP000315914">
    <property type="component" value="Unassembled WGS sequence"/>
</dbReference>
<organism evidence="2 3">
    <name type="scientific">Bradyrhizobium sacchari</name>
    <dbReference type="NCBI Taxonomy" id="1399419"/>
    <lineage>
        <taxon>Bacteria</taxon>
        <taxon>Pseudomonadati</taxon>
        <taxon>Pseudomonadota</taxon>
        <taxon>Alphaproteobacteria</taxon>
        <taxon>Hyphomicrobiales</taxon>
        <taxon>Nitrobacteraceae</taxon>
        <taxon>Bradyrhizobium</taxon>
    </lineage>
</organism>
<protein>
    <submittedName>
        <fullName evidence="2">Uncharacterized protein UPF0051</fullName>
    </submittedName>
</protein>
<proteinExistence type="predicted"/>
<dbReference type="InterPro" id="IPR000825">
    <property type="entry name" value="SUF_FeS_clus_asmbl_SufBD_core"/>
</dbReference>
<dbReference type="Pfam" id="PF01458">
    <property type="entry name" value="SUFBD_core"/>
    <property type="match status" value="1"/>
</dbReference>
<dbReference type="PANTHER" id="PTHR43575:SF1">
    <property type="entry name" value="PROTEIN ABCI7, CHLOROPLASTIC"/>
    <property type="match status" value="1"/>
</dbReference>
<reference evidence="2 3" key="1">
    <citation type="submission" date="2019-06" db="EMBL/GenBank/DDBJ databases">
        <title>Genomic Encyclopedia of Type Strains, Phase IV (KMG-V): Genome sequencing to study the core and pangenomes of soil and plant-associated prokaryotes.</title>
        <authorList>
            <person name="Whitman W."/>
        </authorList>
    </citation>
    <scope>NUCLEOTIDE SEQUENCE [LARGE SCALE GENOMIC DNA]</scope>
    <source>
        <strain evidence="2 3">BR 10556</strain>
    </source>
</reference>